<evidence type="ECO:0000313" key="3">
    <source>
        <dbReference type="Proteomes" id="UP000704341"/>
    </source>
</evidence>
<name>A0ABR8P8N1_9LACO</name>
<feature type="transmembrane region" description="Helical" evidence="1">
    <location>
        <begin position="238"/>
        <end position="262"/>
    </location>
</feature>
<sequence length="300" mass="34061">MEQWLPRRPLILLPVIPLVWTVSWLCLVSARFLMEIQYPQPAQFQDSVLLISALILLANIYNLILIYQRIDIYRKIPTYTPRAMLLAIILILSIVLAWGQPQAVLIPNHLTVWVVIFITLNFLQAILSIFFTLLERPKTRRKLASLYVPVVILGIAGLYLPQYLTLRGSWTMPLMIIGIIMLAYFAWVSCRNLKGIFSKELAANSVTYEVLVGIHLASTPLTIIGGSSSFILKYQNSPIFVVSSYCFVFSVLAYGITGLIIAAMQRYENDYRYGHVNSKPQRYVYLGVMLMLSLLALIVA</sequence>
<feature type="transmembrane region" description="Helical" evidence="1">
    <location>
        <begin position="48"/>
        <end position="67"/>
    </location>
</feature>
<evidence type="ECO:0000313" key="2">
    <source>
        <dbReference type="EMBL" id="MBD5807129.1"/>
    </source>
</evidence>
<evidence type="ECO:0000256" key="1">
    <source>
        <dbReference type="SAM" id="Phobius"/>
    </source>
</evidence>
<accession>A0ABR8P8N1</accession>
<dbReference type="Proteomes" id="UP000704341">
    <property type="component" value="Unassembled WGS sequence"/>
</dbReference>
<comment type="caution">
    <text evidence="2">The sequence shown here is derived from an EMBL/GenBank/DDBJ whole genome shotgun (WGS) entry which is preliminary data.</text>
</comment>
<dbReference type="EMBL" id="QORN01000035">
    <property type="protein sequence ID" value="MBD5807129.1"/>
    <property type="molecule type" value="Genomic_DNA"/>
</dbReference>
<keyword evidence="1" id="KW-0472">Membrane</keyword>
<feature type="transmembrane region" description="Helical" evidence="1">
    <location>
        <begin position="170"/>
        <end position="190"/>
    </location>
</feature>
<proteinExistence type="predicted"/>
<keyword evidence="1" id="KW-0812">Transmembrane</keyword>
<dbReference type="RefSeq" id="WP_191668394.1">
    <property type="nucleotide sequence ID" value="NZ_QORN01000035.1"/>
</dbReference>
<feature type="transmembrane region" description="Helical" evidence="1">
    <location>
        <begin position="12"/>
        <end position="33"/>
    </location>
</feature>
<protein>
    <submittedName>
        <fullName evidence="2">Uncharacterized protein</fullName>
    </submittedName>
</protein>
<feature type="transmembrane region" description="Helical" evidence="1">
    <location>
        <begin position="210"/>
        <end position="232"/>
    </location>
</feature>
<feature type="transmembrane region" description="Helical" evidence="1">
    <location>
        <begin position="79"/>
        <end position="98"/>
    </location>
</feature>
<feature type="transmembrane region" description="Helical" evidence="1">
    <location>
        <begin position="283"/>
        <end position="299"/>
    </location>
</feature>
<feature type="transmembrane region" description="Helical" evidence="1">
    <location>
        <begin position="110"/>
        <end position="134"/>
    </location>
</feature>
<keyword evidence="1" id="KW-1133">Transmembrane helix</keyword>
<feature type="transmembrane region" description="Helical" evidence="1">
    <location>
        <begin position="146"/>
        <end position="164"/>
    </location>
</feature>
<organism evidence="2 3">
    <name type="scientific">Limosilactobacillus walteri</name>
    <dbReference type="NCBI Taxonomy" id="2268022"/>
    <lineage>
        <taxon>Bacteria</taxon>
        <taxon>Bacillati</taxon>
        <taxon>Bacillota</taxon>
        <taxon>Bacilli</taxon>
        <taxon>Lactobacillales</taxon>
        <taxon>Lactobacillaceae</taxon>
        <taxon>Limosilactobacillus</taxon>
    </lineage>
</organism>
<gene>
    <name evidence="2" type="ORF">DTK66_08480</name>
</gene>
<reference evidence="2 3" key="1">
    <citation type="submission" date="2018-07" db="EMBL/GenBank/DDBJ databases">
        <title>Phylogenomic Insights into understanding Host Adaptation of Lactobacillus reuteri by a novel species, Lactobacillus spp. M31.</title>
        <authorList>
            <person name="Sharma S."/>
            <person name="Patil P."/>
            <person name="Korpole S."/>
            <person name="Patil P.B."/>
        </authorList>
    </citation>
    <scope>NUCLEOTIDE SEQUENCE [LARGE SCALE GENOMIC DNA]</scope>
    <source>
        <strain evidence="2 3">M31</strain>
    </source>
</reference>
<keyword evidence="3" id="KW-1185">Reference proteome</keyword>